<reference evidence="9" key="1">
    <citation type="journal article" date="2015" name="BMC Genomics">
        <title>Genomic and transcriptomic analysis of the endophytic fungus Pestalotiopsis fici reveals its lifestyle and high potential for synthesis of natural products.</title>
        <authorList>
            <person name="Wang X."/>
            <person name="Zhang X."/>
            <person name="Liu L."/>
            <person name="Xiang M."/>
            <person name="Wang W."/>
            <person name="Sun X."/>
            <person name="Che Y."/>
            <person name="Guo L."/>
            <person name="Liu G."/>
            <person name="Guo L."/>
            <person name="Wang C."/>
            <person name="Yin W.B."/>
            <person name="Stadler M."/>
            <person name="Zhang X."/>
            <person name="Liu X."/>
        </authorList>
    </citation>
    <scope>NUCLEOTIDE SEQUENCE [LARGE SCALE GENOMIC DNA]</scope>
    <source>
        <strain evidence="9">W106-1 / CGMCC3.15140</strain>
    </source>
</reference>
<sequence length="141" mass="15605">MAWLWGLEAPTRTTLFKLLVIVFGVSMASAGEINFSWIGILYSCGGLIFESIRVVLIQDLLSGKGVTMDPLVGLYYYAPISAVINLVVAWETEWESFHWSAVGRAGVAMLALNMFSAFFLNVASMMVVCTITFKIKRLILI</sequence>
<keyword evidence="7" id="KW-0333">Golgi apparatus</keyword>
<dbReference type="AlphaFoldDB" id="W3XL39"/>
<proteinExistence type="inferred from homology"/>
<dbReference type="KEGG" id="pfy:PFICI_00020"/>
<dbReference type="GeneID" id="19265033"/>
<dbReference type="Proteomes" id="UP000030651">
    <property type="component" value="Unassembled WGS sequence"/>
</dbReference>
<feature type="transmembrane region" description="Helical" evidence="7">
    <location>
        <begin position="110"/>
        <end position="133"/>
    </location>
</feature>
<feature type="transmembrane region" description="Helical" evidence="7">
    <location>
        <begin position="40"/>
        <end position="61"/>
    </location>
</feature>
<comment type="subunit">
    <text evidence="3 7">Homooligomer.</text>
</comment>
<evidence type="ECO:0000313" key="9">
    <source>
        <dbReference type="Proteomes" id="UP000030651"/>
    </source>
</evidence>
<dbReference type="GO" id="GO:0005789">
    <property type="term" value="C:endoplasmic reticulum membrane"/>
    <property type="evidence" value="ECO:0007669"/>
    <property type="project" value="UniProtKB-SubCell"/>
</dbReference>
<keyword evidence="7" id="KW-0256">Endoplasmic reticulum</keyword>
<evidence type="ECO:0000256" key="1">
    <source>
        <dbReference type="ARBA" id="ARBA00003420"/>
    </source>
</evidence>
<dbReference type="eggNOG" id="KOG1441">
    <property type="taxonomic scope" value="Eukaryota"/>
</dbReference>
<dbReference type="EMBL" id="KI912109">
    <property type="protein sequence ID" value="ETS86192.1"/>
    <property type="molecule type" value="Genomic_DNA"/>
</dbReference>
<comment type="function">
    <text evidence="1 7">Involved in the import of GDP-mannose from the cytoplasm into the Golgi lumen.</text>
</comment>
<dbReference type="InParanoid" id="W3XL39"/>
<evidence type="ECO:0000256" key="6">
    <source>
        <dbReference type="ARBA" id="ARBA00023136"/>
    </source>
</evidence>
<dbReference type="HOGENOM" id="CLU_1825946_0_0_1"/>
<dbReference type="GO" id="GO:0030659">
    <property type="term" value="C:cytoplasmic vesicle membrane"/>
    <property type="evidence" value="ECO:0007669"/>
    <property type="project" value="UniProtKB-SubCell"/>
</dbReference>
<keyword evidence="6 7" id="KW-0472">Membrane</keyword>
<keyword evidence="7" id="KW-0762">Sugar transport</keyword>
<dbReference type="PANTHER" id="PTHR11132">
    <property type="entry name" value="SOLUTE CARRIER FAMILY 35"/>
    <property type="match status" value="1"/>
</dbReference>
<gene>
    <name evidence="8" type="ORF">PFICI_00020</name>
</gene>
<dbReference type="GO" id="GO:0000139">
    <property type="term" value="C:Golgi membrane"/>
    <property type="evidence" value="ECO:0007669"/>
    <property type="project" value="UniProtKB-SubCell"/>
</dbReference>
<keyword evidence="7" id="KW-0813">Transport</keyword>
<feature type="transmembrane region" description="Helical" evidence="7">
    <location>
        <begin position="73"/>
        <end position="90"/>
    </location>
</feature>
<comment type="subcellular location">
    <subcellularLocation>
        <location evidence="7">Golgi apparatus membrane</location>
        <topology evidence="7">Multi-pass membrane protein</topology>
    </subcellularLocation>
    <subcellularLocation>
        <location evidence="7">Cytoplasmic vesicle membrane</location>
        <topology evidence="7">Multi-pass membrane protein</topology>
    </subcellularLocation>
    <subcellularLocation>
        <location evidence="7">Endoplasmic reticulum membrane</location>
        <topology evidence="7">Multi-pass membrane protein</topology>
    </subcellularLocation>
</comment>
<keyword evidence="4 7" id="KW-0812">Transmembrane</keyword>
<name>W3XL39_PESFW</name>
<dbReference type="RefSeq" id="XP_007826792.1">
    <property type="nucleotide sequence ID" value="XM_007828601.1"/>
</dbReference>
<dbReference type="InterPro" id="IPR050186">
    <property type="entry name" value="TPT_transporter"/>
</dbReference>
<protein>
    <recommendedName>
        <fullName evidence="7">GDP-mannose transporter</fullName>
        <shortName evidence="7">GMT</shortName>
    </recommendedName>
</protein>
<evidence type="ECO:0000256" key="3">
    <source>
        <dbReference type="ARBA" id="ARBA00011182"/>
    </source>
</evidence>
<comment type="similarity">
    <text evidence="2 7">Belongs to the TPT transporter family. SLC35D subfamily.</text>
</comment>
<keyword evidence="9" id="KW-1185">Reference proteome</keyword>
<dbReference type="OrthoDB" id="6418713at2759"/>
<evidence type="ECO:0000256" key="4">
    <source>
        <dbReference type="ARBA" id="ARBA00022692"/>
    </source>
</evidence>
<evidence type="ECO:0000256" key="5">
    <source>
        <dbReference type="ARBA" id="ARBA00022989"/>
    </source>
</evidence>
<organism evidence="8 9">
    <name type="scientific">Pestalotiopsis fici (strain W106-1 / CGMCC3.15140)</name>
    <dbReference type="NCBI Taxonomy" id="1229662"/>
    <lineage>
        <taxon>Eukaryota</taxon>
        <taxon>Fungi</taxon>
        <taxon>Dikarya</taxon>
        <taxon>Ascomycota</taxon>
        <taxon>Pezizomycotina</taxon>
        <taxon>Sordariomycetes</taxon>
        <taxon>Xylariomycetidae</taxon>
        <taxon>Amphisphaeriales</taxon>
        <taxon>Sporocadaceae</taxon>
        <taxon>Pestalotiopsis</taxon>
    </lineage>
</organism>
<accession>W3XL39</accession>
<evidence type="ECO:0000313" key="8">
    <source>
        <dbReference type="EMBL" id="ETS86192.1"/>
    </source>
</evidence>
<evidence type="ECO:0000256" key="2">
    <source>
        <dbReference type="ARBA" id="ARBA00010425"/>
    </source>
</evidence>
<keyword evidence="7" id="KW-0968">Cytoplasmic vesicle</keyword>
<keyword evidence="5 7" id="KW-1133">Transmembrane helix</keyword>
<evidence type="ECO:0000256" key="7">
    <source>
        <dbReference type="RuleBase" id="RU367097"/>
    </source>
</evidence>